<dbReference type="EMBL" id="LT598464">
    <property type="protein sequence ID" value="SCU81930.1"/>
    <property type="molecule type" value="Genomic_DNA"/>
</dbReference>
<dbReference type="GO" id="GO:0000182">
    <property type="term" value="F:rDNA binding"/>
    <property type="evidence" value="ECO:0007669"/>
    <property type="project" value="TreeGrafter"/>
</dbReference>
<dbReference type="Pfam" id="PF04931">
    <property type="entry name" value="DNA_pol_phi"/>
    <property type="match status" value="1"/>
</dbReference>
<gene>
    <name evidence="5" type="ORF">LAMI_0B08262G</name>
</gene>
<dbReference type="GO" id="GO:0005730">
    <property type="term" value="C:nucleolus"/>
    <property type="evidence" value="ECO:0007669"/>
    <property type="project" value="InterPro"/>
</dbReference>
<dbReference type="Proteomes" id="UP000191024">
    <property type="component" value="Chromosome B"/>
</dbReference>
<dbReference type="PANTHER" id="PTHR13213:SF2">
    <property type="entry name" value="MYB-BINDING PROTEIN 1A"/>
    <property type="match status" value="1"/>
</dbReference>
<dbReference type="PANTHER" id="PTHR13213">
    <property type="entry name" value="MYB-BINDING PROTEIN 1A FAMILY MEMBER"/>
    <property type="match status" value="1"/>
</dbReference>
<dbReference type="SUPFAM" id="SSF48371">
    <property type="entry name" value="ARM repeat"/>
    <property type="match status" value="1"/>
</dbReference>
<accession>A0A1G4IXV5</accession>
<comment type="similarity">
    <text evidence="2">Belongs to the MYBBP1A family.</text>
</comment>
<keyword evidence="6" id="KW-1185">Reference proteome</keyword>
<dbReference type="OrthoDB" id="342531at2759"/>
<evidence type="ECO:0000256" key="1">
    <source>
        <dbReference type="ARBA" id="ARBA00004123"/>
    </source>
</evidence>
<evidence type="ECO:0000256" key="4">
    <source>
        <dbReference type="SAM" id="MobiDB-lite"/>
    </source>
</evidence>
<sequence>MTKQIDRDLFYKLASELQDQRVSATVSLVKELSEIDSQSREWDYVLGRLIKGLASNRSGARLGFSLCLTEVLFLALEKGSIASIDDYWQRLETNLLNGKVKTGKDERGLLFGKMFGLQALLNDPLFSKVFKTDSNNVDSKFLEKFMGILIDLSLKKPWLREPGMFTLYQAIEKLSADLNAEALTTIFQLLDSKNVTLTREGLAIYILLGQLCPRTCQVLNKQDIFGHLSLKNGWKNNRPFSRGNLPAVCDVLKDSTTTDDTSLKQQGIWTPRLHFVWESLFAFFAQESGYKPSESPMHKKRKKSTKSESINFPEFWKAAVDENFFSEKSSSERKYLGFLIFEKALSSLPPQCISFIFSNNLMRSLINQAGGQSRNLSKVAHGCLQSFQKLTKNQREKAPVVLEAVLFGPHGSIAFDKLTKTKTVSELMKNNSLTGDVLLSVAKTFSEQLSKPKQEKSHYMFCLDSLLHLVRSHKQQADLSWVQPILSSLVECSFFYDPYEADAHKDEGQSEAAKDSLSAIIQERLYSVLADLMSVKVTGIVTESWPLAVIAEIQERQMTEKTLLKMDQEISDCAAKALQVLEELVEARKADESDTRSEGFQLLFAMSIIQLYAGEEEALTVLEDLISFYEISKTRDGAESFLGLTEILLSFAAQKRALMRRTSLLAWESFIFGITKEDIKMLLEILTARENKEGFTTLFEGEDEDQESPDDEELSAAAENEDIEDDNDDDDNGSIESDEDADADVNVDLSESELDENDVEKIDKETASALAKALSLPDSIIDDKGEVKFEDYEESEDEEEGEDLDDEKMMELDDQLSEIFKRRKDALSKIPTGNKRKQEVKQSREDVISFKQRVAEMLELYTKKMEQRLKDEPSSSSEILDHSLLMMNPLLECLRTTLDRSLADKISKLLKSRICKISPQNFQNCANEARKKELISVIEALHGSLVSKKGGQFSQLFYSVASVVSIFLSKILVELFPEDETFLFLIQLYQTTTREWFFKGKFGAHIIVDFINWLAVKKSTMDKKNP</sequence>
<organism evidence="5 6">
    <name type="scientific">Lachancea mirantina</name>
    <dbReference type="NCBI Taxonomy" id="1230905"/>
    <lineage>
        <taxon>Eukaryota</taxon>
        <taxon>Fungi</taxon>
        <taxon>Dikarya</taxon>
        <taxon>Ascomycota</taxon>
        <taxon>Saccharomycotina</taxon>
        <taxon>Saccharomycetes</taxon>
        <taxon>Saccharomycetales</taxon>
        <taxon>Saccharomycetaceae</taxon>
        <taxon>Lachancea</taxon>
    </lineage>
</organism>
<feature type="region of interest" description="Disordered" evidence="4">
    <location>
        <begin position="699"/>
        <end position="760"/>
    </location>
</feature>
<name>A0A1G4IXV5_9SACH</name>
<reference evidence="5 6" key="1">
    <citation type="submission" date="2016-03" db="EMBL/GenBank/DDBJ databases">
        <authorList>
            <person name="Devillers H."/>
        </authorList>
    </citation>
    <scope>NUCLEOTIDE SEQUENCE [LARGE SCALE GENOMIC DNA]</scope>
    <source>
        <strain evidence="5">CBS 11717</strain>
    </source>
</reference>
<feature type="compositionally biased region" description="Acidic residues" evidence="4">
    <location>
        <begin position="700"/>
        <end position="758"/>
    </location>
</feature>
<feature type="compositionally biased region" description="Acidic residues" evidence="4">
    <location>
        <begin position="791"/>
        <end position="805"/>
    </location>
</feature>
<evidence type="ECO:0000313" key="5">
    <source>
        <dbReference type="EMBL" id="SCU81930.1"/>
    </source>
</evidence>
<evidence type="ECO:0000313" key="6">
    <source>
        <dbReference type="Proteomes" id="UP000191024"/>
    </source>
</evidence>
<proteinExistence type="inferred from homology"/>
<dbReference type="AlphaFoldDB" id="A0A1G4IXV5"/>
<dbReference type="GO" id="GO:0006355">
    <property type="term" value="P:regulation of DNA-templated transcription"/>
    <property type="evidence" value="ECO:0007669"/>
    <property type="project" value="InterPro"/>
</dbReference>
<keyword evidence="3" id="KW-0539">Nucleus</keyword>
<comment type="subcellular location">
    <subcellularLocation>
        <location evidence="1">Nucleus</location>
    </subcellularLocation>
</comment>
<evidence type="ECO:0000256" key="3">
    <source>
        <dbReference type="ARBA" id="ARBA00023242"/>
    </source>
</evidence>
<dbReference type="STRING" id="1230905.A0A1G4IXV5"/>
<dbReference type="InterPro" id="IPR007015">
    <property type="entry name" value="DNA_pol_V/MYBBP1A"/>
</dbReference>
<evidence type="ECO:0000256" key="2">
    <source>
        <dbReference type="ARBA" id="ARBA00006809"/>
    </source>
</evidence>
<feature type="region of interest" description="Disordered" evidence="4">
    <location>
        <begin position="785"/>
        <end position="805"/>
    </location>
</feature>
<dbReference type="InterPro" id="IPR016024">
    <property type="entry name" value="ARM-type_fold"/>
</dbReference>
<protein>
    <submittedName>
        <fullName evidence="5">LAMI_0B08262g1_1</fullName>
    </submittedName>
</protein>